<dbReference type="Proteomes" id="UP000294321">
    <property type="component" value="Chromosome"/>
</dbReference>
<dbReference type="InterPro" id="IPR055166">
    <property type="entry name" value="Transc_reg_Sar_Rot_HTH"/>
</dbReference>
<dbReference type="Pfam" id="PF22381">
    <property type="entry name" value="Staph_reg_Sar_Rot"/>
    <property type="match status" value="1"/>
</dbReference>
<dbReference type="InterPro" id="IPR036388">
    <property type="entry name" value="WH-like_DNA-bd_sf"/>
</dbReference>
<keyword evidence="4" id="KW-0804">Transcription</keyword>
<dbReference type="InterPro" id="IPR036390">
    <property type="entry name" value="WH_DNA-bd_sf"/>
</dbReference>
<dbReference type="EMBL" id="CP034726">
    <property type="protein sequence ID" value="QBP17652.1"/>
    <property type="molecule type" value="Genomic_DNA"/>
</dbReference>
<evidence type="ECO:0000256" key="4">
    <source>
        <dbReference type="ARBA" id="ARBA00023163"/>
    </source>
</evidence>
<evidence type="ECO:0000256" key="1">
    <source>
        <dbReference type="ARBA" id="ARBA00004496"/>
    </source>
</evidence>
<dbReference type="RefSeq" id="WP_133441198.1">
    <property type="nucleotide sequence ID" value="NZ_CP034726.1"/>
</dbReference>
<proteinExistence type="inferred from homology"/>
<organism evidence="9 10">
    <name type="scientific">Acetilactobacillus jinshanensis</name>
    <dbReference type="NCBI Taxonomy" id="1720083"/>
    <lineage>
        <taxon>Bacteria</taxon>
        <taxon>Bacillati</taxon>
        <taxon>Bacillota</taxon>
        <taxon>Bacilli</taxon>
        <taxon>Lactobacillales</taxon>
        <taxon>Lactobacillaceae</taxon>
        <taxon>Acetilactobacillus</taxon>
    </lineage>
</organism>
<dbReference type="InterPro" id="IPR000835">
    <property type="entry name" value="HTH_MarR-typ"/>
</dbReference>
<dbReference type="SMART" id="SM00347">
    <property type="entry name" value="HTH_MARR"/>
    <property type="match status" value="1"/>
</dbReference>
<evidence type="ECO:0000256" key="6">
    <source>
        <dbReference type="ARBA" id="ARBA00047188"/>
    </source>
</evidence>
<evidence type="ECO:0000259" key="8">
    <source>
        <dbReference type="PROSITE" id="PS50995"/>
    </source>
</evidence>
<dbReference type="PRINTS" id="PR00598">
    <property type="entry name" value="HTHMARR"/>
</dbReference>
<sequence length="145" mass="16991">MELSNMLCFQLAKAHQFFNRFYKKPLDRYHLTYVQYIVLIALWNGDNITVNQLSKRVGLNNGTLTPLLKRLQKHGWVTRNRDPKDERKVIIGLTKLGKSRRSQVLHDTSTCFENLDYDKKDYANAIQLIKNIESRLKVAIKKNAK</sequence>
<keyword evidence="10" id="KW-1185">Reference proteome</keyword>
<dbReference type="Gene3D" id="1.10.10.10">
    <property type="entry name" value="Winged helix-like DNA-binding domain superfamily/Winged helix DNA-binding domain"/>
    <property type="match status" value="1"/>
</dbReference>
<evidence type="ECO:0000256" key="2">
    <source>
        <dbReference type="ARBA" id="ARBA00023015"/>
    </source>
</evidence>
<dbReference type="PANTHER" id="PTHR42756:SF1">
    <property type="entry name" value="TRANSCRIPTIONAL REPRESSOR OF EMRAB OPERON"/>
    <property type="match status" value="1"/>
</dbReference>
<evidence type="ECO:0000313" key="10">
    <source>
        <dbReference type="Proteomes" id="UP000294321"/>
    </source>
</evidence>
<evidence type="ECO:0000256" key="3">
    <source>
        <dbReference type="ARBA" id="ARBA00023125"/>
    </source>
</evidence>
<evidence type="ECO:0000313" key="9">
    <source>
        <dbReference type="EMBL" id="QBP17652.1"/>
    </source>
</evidence>
<feature type="domain" description="HTH marR-type" evidence="8">
    <location>
        <begin position="4"/>
        <end position="134"/>
    </location>
</feature>
<dbReference type="GO" id="GO:0003700">
    <property type="term" value="F:DNA-binding transcription factor activity"/>
    <property type="evidence" value="ECO:0007669"/>
    <property type="project" value="InterPro"/>
</dbReference>
<keyword evidence="2" id="KW-0805">Transcription regulation</keyword>
<protein>
    <recommendedName>
        <fullName evidence="6">HTH-type transcriptional regulator SarZ</fullName>
    </recommendedName>
    <alternativeName>
        <fullName evidence="7">Staphylococcal accessory regulator Z</fullName>
    </alternativeName>
</protein>
<comment type="similarity">
    <text evidence="5">Belongs to the SarZ family.</text>
</comment>
<dbReference type="AlphaFoldDB" id="A0A4P6ZJR0"/>
<evidence type="ECO:0000256" key="7">
    <source>
        <dbReference type="ARBA" id="ARBA00047207"/>
    </source>
</evidence>
<name>A0A4P6ZJR0_9LACO</name>
<dbReference type="GO" id="GO:0005737">
    <property type="term" value="C:cytoplasm"/>
    <property type="evidence" value="ECO:0007669"/>
    <property type="project" value="UniProtKB-SubCell"/>
</dbReference>
<dbReference type="SUPFAM" id="SSF46785">
    <property type="entry name" value="Winged helix' DNA-binding domain"/>
    <property type="match status" value="1"/>
</dbReference>
<accession>A0A4P6ZJR0</accession>
<evidence type="ECO:0000256" key="5">
    <source>
        <dbReference type="ARBA" id="ARBA00046337"/>
    </source>
</evidence>
<dbReference type="OrthoDB" id="9806864at2"/>
<dbReference type="KEGG" id="lji:ELX58_00290"/>
<keyword evidence="3" id="KW-0238">DNA-binding</keyword>
<reference evidence="10" key="1">
    <citation type="submission" date="2018-12" db="EMBL/GenBank/DDBJ databases">
        <title>A new species of lactobacillus.</title>
        <authorList>
            <person name="Jian Y."/>
            <person name="Xin L."/>
            <person name="Hong Z.J."/>
            <person name="Ming L.Z."/>
            <person name="Hong X.Z."/>
        </authorList>
    </citation>
    <scope>NUCLEOTIDE SEQUENCE [LARGE SCALE GENOMIC DNA]</scope>
    <source>
        <strain evidence="10">HSLZ-75</strain>
    </source>
</reference>
<dbReference type="GO" id="GO:0003677">
    <property type="term" value="F:DNA binding"/>
    <property type="evidence" value="ECO:0007669"/>
    <property type="project" value="UniProtKB-KW"/>
</dbReference>
<comment type="subcellular location">
    <subcellularLocation>
        <location evidence="1">Cytoplasm</location>
    </subcellularLocation>
</comment>
<dbReference type="PROSITE" id="PS50995">
    <property type="entry name" value="HTH_MARR_2"/>
    <property type="match status" value="1"/>
</dbReference>
<dbReference type="PANTHER" id="PTHR42756">
    <property type="entry name" value="TRANSCRIPTIONAL REGULATOR, MARR"/>
    <property type="match status" value="1"/>
</dbReference>
<gene>
    <name evidence="9" type="ORF">ELX58_00290</name>
</gene>